<dbReference type="GO" id="GO:0008113">
    <property type="term" value="F:peptide-methionine (S)-S-oxide reductase activity"/>
    <property type="evidence" value="ECO:0007669"/>
    <property type="project" value="UniProtKB-UniRule"/>
</dbReference>
<evidence type="ECO:0000256" key="4">
    <source>
        <dbReference type="HAMAP-Rule" id="MF_01401"/>
    </source>
</evidence>
<dbReference type="Proteomes" id="UP000177943">
    <property type="component" value="Unassembled WGS sequence"/>
</dbReference>
<dbReference type="EMBL" id="MHRP01000020">
    <property type="protein sequence ID" value="OHA27192.1"/>
    <property type="molecule type" value="Genomic_DNA"/>
</dbReference>
<dbReference type="NCBIfam" id="TIGR00401">
    <property type="entry name" value="msrA"/>
    <property type="match status" value="1"/>
</dbReference>
<comment type="catalytic activity">
    <reaction evidence="3 4">
        <text>[thioredoxin]-disulfide + L-methionine + H2O = L-methionine (S)-S-oxide + [thioredoxin]-dithiol</text>
        <dbReference type="Rhea" id="RHEA:19993"/>
        <dbReference type="Rhea" id="RHEA-COMP:10698"/>
        <dbReference type="Rhea" id="RHEA-COMP:10700"/>
        <dbReference type="ChEBI" id="CHEBI:15377"/>
        <dbReference type="ChEBI" id="CHEBI:29950"/>
        <dbReference type="ChEBI" id="CHEBI:50058"/>
        <dbReference type="ChEBI" id="CHEBI:57844"/>
        <dbReference type="ChEBI" id="CHEBI:58772"/>
        <dbReference type="EC" id="1.8.4.11"/>
    </reaction>
</comment>
<keyword evidence="1 4" id="KW-0560">Oxidoreductase</keyword>
<evidence type="ECO:0000259" key="5">
    <source>
        <dbReference type="Pfam" id="PF01625"/>
    </source>
</evidence>
<dbReference type="InterPro" id="IPR036509">
    <property type="entry name" value="Met_Sox_Rdtase_MsrA_sf"/>
</dbReference>
<accession>A0A1G2MVW4</accession>
<organism evidence="6 7">
    <name type="scientific">Candidatus Taylorbacteria bacterium RIFCSPHIGHO2_02_FULL_45_35</name>
    <dbReference type="NCBI Taxonomy" id="1802311"/>
    <lineage>
        <taxon>Bacteria</taxon>
        <taxon>Candidatus Tayloriibacteriota</taxon>
    </lineage>
</organism>
<comment type="catalytic activity">
    <reaction evidence="2 4">
        <text>L-methionyl-[protein] + [thioredoxin]-disulfide + H2O = L-methionyl-(S)-S-oxide-[protein] + [thioredoxin]-dithiol</text>
        <dbReference type="Rhea" id="RHEA:14217"/>
        <dbReference type="Rhea" id="RHEA-COMP:10698"/>
        <dbReference type="Rhea" id="RHEA-COMP:10700"/>
        <dbReference type="Rhea" id="RHEA-COMP:12313"/>
        <dbReference type="Rhea" id="RHEA-COMP:12315"/>
        <dbReference type="ChEBI" id="CHEBI:15377"/>
        <dbReference type="ChEBI" id="CHEBI:16044"/>
        <dbReference type="ChEBI" id="CHEBI:29950"/>
        <dbReference type="ChEBI" id="CHEBI:44120"/>
        <dbReference type="ChEBI" id="CHEBI:50058"/>
        <dbReference type="EC" id="1.8.4.11"/>
    </reaction>
</comment>
<comment type="similarity">
    <text evidence="4">Belongs to the MsrA Met sulfoxide reductase family.</text>
</comment>
<proteinExistence type="inferred from homology"/>
<evidence type="ECO:0000256" key="3">
    <source>
        <dbReference type="ARBA" id="ARBA00048782"/>
    </source>
</evidence>
<dbReference type="HAMAP" id="MF_01401">
    <property type="entry name" value="MsrA"/>
    <property type="match status" value="1"/>
</dbReference>
<dbReference type="PANTHER" id="PTHR43774">
    <property type="entry name" value="PEPTIDE METHIONINE SULFOXIDE REDUCTASE"/>
    <property type="match status" value="1"/>
</dbReference>
<dbReference type="PANTHER" id="PTHR43774:SF1">
    <property type="entry name" value="PEPTIDE METHIONINE SULFOXIDE REDUCTASE MSRA 2"/>
    <property type="match status" value="1"/>
</dbReference>
<dbReference type="Gene3D" id="3.30.1060.10">
    <property type="entry name" value="Peptide methionine sulphoxide reductase MsrA"/>
    <property type="match status" value="1"/>
</dbReference>
<dbReference type="InterPro" id="IPR002569">
    <property type="entry name" value="Met_Sox_Rdtase_MsrA_dom"/>
</dbReference>
<dbReference type="Pfam" id="PF01625">
    <property type="entry name" value="PMSR"/>
    <property type="match status" value="1"/>
</dbReference>
<comment type="caution">
    <text evidence="6">The sequence shown here is derived from an EMBL/GenBank/DDBJ whole genome shotgun (WGS) entry which is preliminary data.</text>
</comment>
<dbReference type="EC" id="1.8.4.11" evidence="4"/>
<evidence type="ECO:0000256" key="1">
    <source>
        <dbReference type="ARBA" id="ARBA00023002"/>
    </source>
</evidence>
<feature type="domain" description="Peptide methionine sulphoxide reductase MsrA" evidence="5">
    <location>
        <begin position="10"/>
        <end position="162"/>
    </location>
</feature>
<protein>
    <recommendedName>
        <fullName evidence="4">Peptide methionine sulfoxide reductase MsrA</fullName>
        <shortName evidence="4">Protein-methionine-S-oxide reductase</shortName>
        <ecNumber evidence="4">1.8.4.11</ecNumber>
    </recommendedName>
    <alternativeName>
        <fullName evidence="4">Peptide-methionine (S)-S-oxide reductase</fullName>
        <shortName evidence="4">Peptide Met(O) reductase</shortName>
    </alternativeName>
</protein>
<evidence type="ECO:0000313" key="6">
    <source>
        <dbReference type="EMBL" id="OHA27192.1"/>
    </source>
</evidence>
<dbReference type="SUPFAM" id="SSF55068">
    <property type="entry name" value="Peptide methionine sulfoxide reductase"/>
    <property type="match status" value="1"/>
</dbReference>
<dbReference type="GO" id="GO:0033744">
    <property type="term" value="F:L-methionine:thioredoxin-disulfide S-oxidoreductase activity"/>
    <property type="evidence" value="ECO:0007669"/>
    <property type="project" value="RHEA"/>
</dbReference>
<evidence type="ECO:0000256" key="2">
    <source>
        <dbReference type="ARBA" id="ARBA00047806"/>
    </source>
</evidence>
<feature type="active site" evidence="4">
    <location>
        <position position="16"/>
    </location>
</feature>
<reference evidence="6 7" key="1">
    <citation type="journal article" date="2016" name="Nat. Commun.">
        <title>Thousands of microbial genomes shed light on interconnected biogeochemical processes in an aquifer system.</title>
        <authorList>
            <person name="Anantharaman K."/>
            <person name="Brown C.T."/>
            <person name="Hug L.A."/>
            <person name="Sharon I."/>
            <person name="Castelle C.J."/>
            <person name="Probst A.J."/>
            <person name="Thomas B.C."/>
            <person name="Singh A."/>
            <person name="Wilkins M.J."/>
            <person name="Karaoz U."/>
            <person name="Brodie E.L."/>
            <person name="Williams K.H."/>
            <person name="Hubbard S.S."/>
            <person name="Banfield J.F."/>
        </authorList>
    </citation>
    <scope>NUCLEOTIDE SEQUENCE [LARGE SCALE GENOMIC DNA]</scope>
</reference>
<comment type="function">
    <text evidence="4">Has an important function as a repair enzyme for proteins that have been inactivated by oxidation. Catalyzes the reversible oxidation-reduction of methionine sulfoxide in proteins to methionine.</text>
</comment>
<dbReference type="AlphaFoldDB" id="A0A1G2MVW4"/>
<evidence type="ECO:0000313" key="7">
    <source>
        <dbReference type="Proteomes" id="UP000177943"/>
    </source>
</evidence>
<name>A0A1G2MVW4_9BACT</name>
<gene>
    <name evidence="4" type="primary">msrA</name>
    <name evidence="6" type="ORF">A3D56_01920</name>
</gene>
<sequence length="183" mass="20448">MSENSKNEIAVFGGGCFWCTEAVFKMLKGVAAVLPGYAGGTTKNPTYEQISGGNTGHAEVIRIEFDPSLISFKTLMTVFFATHDGSTLNRQGSDVGTQYRSIILYGSPEQKKEAKDFIQEINNSNSEGKPLVTEIKPLSKFYEAESYHKDYFARNPEKAYCQLIINPKLEKVQQKFAELLKQK</sequence>